<dbReference type="SUPFAM" id="SSF57863">
    <property type="entry name" value="ArfGap/RecO-like zinc finger"/>
    <property type="match status" value="1"/>
</dbReference>
<dbReference type="Pfam" id="PF11967">
    <property type="entry name" value="RecO_N"/>
    <property type="match status" value="1"/>
</dbReference>
<comment type="function">
    <text evidence="7">Involved in DNA repair and RecF pathway recombination.</text>
</comment>
<dbReference type="GO" id="GO:0043590">
    <property type="term" value="C:bacterial nucleoid"/>
    <property type="evidence" value="ECO:0007669"/>
    <property type="project" value="TreeGrafter"/>
</dbReference>
<name>A0A5C7FDI7_9BACT</name>
<evidence type="ECO:0000256" key="7">
    <source>
        <dbReference type="HAMAP-Rule" id="MF_00201"/>
    </source>
</evidence>
<dbReference type="Gene3D" id="2.40.50.140">
    <property type="entry name" value="Nucleic acid-binding proteins"/>
    <property type="match status" value="1"/>
</dbReference>
<dbReference type="NCBIfam" id="TIGR00613">
    <property type="entry name" value="reco"/>
    <property type="match status" value="1"/>
</dbReference>
<dbReference type="Pfam" id="PF02565">
    <property type="entry name" value="RecO_C"/>
    <property type="match status" value="1"/>
</dbReference>
<comment type="caution">
    <text evidence="9">The sequence shown here is derived from an EMBL/GenBank/DDBJ whole genome shotgun (WGS) entry which is preliminary data.</text>
</comment>
<dbReference type="GO" id="GO:0006310">
    <property type="term" value="P:DNA recombination"/>
    <property type="evidence" value="ECO:0007669"/>
    <property type="project" value="UniProtKB-UniRule"/>
</dbReference>
<evidence type="ECO:0000259" key="8">
    <source>
        <dbReference type="Pfam" id="PF11967"/>
    </source>
</evidence>
<evidence type="ECO:0000256" key="4">
    <source>
        <dbReference type="ARBA" id="ARBA00023172"/>
    </source>
</evidence>
<keyword evidence="10" id="KW-1185">Reference proteome</keyword>
<reference evidence="9 10" key="1">
    <citation type="submission" date="2019-08" db="EMBL/GenBank/DDBJ databases">
        <title>Lewinella sp. strain SSH13 Genome sequencing and assembly.</title>
        <authorList>
            <person name="Kim I."/>
        </authorList>
    </citation>
    <scope>NUCLEOTIDE SEQUENCE [LARGE SCALE GENOMIC DNA]</scope>
    <source>
        <strain evidence="9 10">SSH13</strain>
    </source>
</reference>
<keyword evidence="4 7" id="KW-0233">DNA recombination</keyword>
<dbReference type="RefSeq" id="WP_147931012.1">
    <property type="nucleotide sequence ID" value="NZ_VOXD01000017.1"/>
</dbReference>
<evidence type="ECO:0000256" key="3">
    <source>
        <dbReference type="ARBA" id="ARBA00022763"/>
    </source>
</evidence>
<dbReference type="GO" id="GO:0006302">
    <property type="term" value="P:double-strand break repair"/>
    <property type="evidence" value="ECO:0007669"/>
    <property type="project" value="TreeGrafter"/>
</dbReference>
<feature type="domain" description="DNA replication/recombination mediator RecO N-terminal" evidence="8">
    <location>
        <begin position="1"/>
        <end position="79"/>
    </location>
</feature>
<dbReference type="HAMAP" id="MF_00201">
    <property type="entry name" value="RecO"/>
    <property type="match status" value="1"/>
</dbReference>
<comment type="similarity">
    <text evidence="1 7">Belongs to the RecO family.</text>
</comment>
<dbReference type="InterPro" id="IPR022572">
    <property type="entry name" value="DNA_rep/recomb_RecO_N"/>
</dbReference>
<evidence type="ECO:0000313" key="10">
    <source>
        <dbReference type="Proteomes" id="UP000321907"/>
    </source>
</evidence>
<dbReference type="Gene3D" id="1.20.1440.120">
    <property type="entry name" value="Recombination protein O, C-terminal domain"/>
    <property type="match status" value="1"/>
</dbReference>
<evidence type="ECO:0000313" key="9">
    <source>
        <dbReference type="EMBL" id="TXF89026.1"/>
    </source>
</evidence>
<gene>
    <name evidence="7 9" type="primary">recO</name>
    <name evidence="9" type="ORF">FUA23_12115</name>
</gene>
<dbReference type="AlphaFoldDB" id="A0A5C7FDI7"/>
<proteinExistence type="inferred from homology"/>
<evidence type="ECO:0000256" key="5">
    <source>
        <dbReference type="ARBA" id="ARBA00023204"/>
    </source>
</evidence>
<dbReference type="PANTHER" id="PTHR33991:SF1">
    <property type="entry name" value="DNA REPAIR PROTEIN RECO"/>
    <property type="match status" value="1"/>
</dbReference>
<dbReference type="PANTHER" id="PTHR33991">
    <property type="entry name" value="DNA REPAIR PROTEIN RECO"/>
    <property type="match status" value="1"/>
</dbReference>
<dbReference type="InterPro" id="IPR042242">
    <property type="entry name" value="RecO_C"/>
</dbReference>
<dbReference type="EMBL" id="VOXD01000017">
    <property type="protein sequence ID" value="TXF89026.1"/>
    <property type="molecule type" value="Genomic_DNA"/>
</dbReference>
<evidence type="ECO:0000256" key="1">
    <source>
        <dbReference type="ARBA" id="ARBA00007452"/>
    </source>
</evidence>
<dbReference type="InterPro" id="IPR003717">
    <property type="entry name" value="RecO"/>
</dbReference>
<sequence>MLLKTRAIILRAIKYGDSSLILETYTEAKGVRKYIVGGVRKARSRTPASLVQPMNLVDIIAYEREGKDMTRLKEVRPAHVYTRIPFDVYRGTVGLFMLEVTRNSIRETEENPALFSFLYEAFRLLDTTEGPITHFHLHFLLELTAHLGMLPSGQWTEGTPLFDLKEGSFTGDHPGHPEYLDEEQAALMYTLLHARHDELDGIQSSRQQRNQLLVELTRYYRYHIEGMREINSLKVLREVMG</sequence>
<evidence type="ECO:0000256" key="2">
    <source>
        <dbReference type="ARBA" id="ARBA00021310"/>
    </source>
</evidence>
<protein>
    <recommendedName>
        <fullName evidence="2 7">DNA repair protein RecO</fullName>
    </recommendedName>
    <alternativeName>
        <fullName evidence="6 7">Recombination protein O</fullName>
    </alternativeName>
</protein>
<dbReference type="Proteomes" id="UP000321907">
    <property type="component" value="Unassembled WGS sequence"/>
</dbReference>
<dbReference type="SUPFAM" id="SSF50249">
    <property type="entry name" value="Nucleic acid-binding proteins"/>
    <property type="match status" value="1"/>
</dbReference>
<accession>A0A5C7FDI7</accession>
<dbReference type="InterPro" id="IPR037278">
    <property type="entry name" value="ARFGAP/RecO"/>
</dbReference>
<keyword evidence="3 7" id="KW-0227">DNA damage</keyword>
<dbReference type="OrthoDB" id="9789152at2"/>
<organism evidence="9 10">
    <name type="scientific">Neolewinella aurantiaca</name>
    <dbReference type="NCBI Taxonomy" id="2602767"/>
    <lineage>
        <taxon>Bacteria</taxon>
        <taxon>Pseudomonadati</taxon>
        <taxon>Bacteroidota</taxon>
        <taxon>Saprospiria</taxon>
        <taxon>Saprospirales</taxon>
        <taxon>Lewinellaceae</taxon>
        <taxon>Neolewinella</taxon>
    </lineage>
</organism>
<keyword evidence="5 7" id="KW-0234">DNA repair</keyword>
<evidence type="ECO:0000256" key="6">
    <source>
        <dbReference type="ARBA" id="ARBA00033409"/>
    </source>
</evidence>
<dbReference type="InterPro" id="IPR012340">
    <property type="entry name" value="NA-bd_OB-fold"/>
</dbReference>